<dbReference type="Proteomes" id="UP000588083">
    <property type="component" value="Unassembled WGS sequence"/>
</dbReference>
<feature type="non-terminal residue" evidence="1">
    <location>
        <position position="1"/>
    </location>
</feature>
<proteinExistence type="predicted"/>
<dbReference type="EMBL" id="BLRZ01000429">
    <property type="protein sequence ID" value="GFP31590.1"/>
    <property type="molecule type" value="Genomic_DNA"/>
</dbReference>
<gene>
    <name evidence="1" type="ORF">HKBW3S34_02511</name>
</gene>
<reference evidence="1 2" key="1">
    <citation type="journal article" date="2020" name="Front. Microbiol.">
        <title>Single-cell genomics of novel Actinobacteria with the Wood-Ljungdahl pathway discovered in a serpentinizing system.</title>
        <authorList>
            <person name="Merino N."/>
            <person name="Kawai M."/>
            <person name="Boyd E.S."/>
            <person name="Colman D.R."/>
            <person name="McGlynn S.E."/>
            <person name="Nealson K.H."/>
            <person name="Kurokawa K."/>
            <person name="Hongoh Y."/>
        </authorList>
    </citation>
    <scope>NUCLEOTIDE SEQUENCE [LARGE SCALE GENOMIC DNA]</scope>
    <source>
        <strain evidence="1 2">S34</strain>
    </source>
</reference>
<sequence length="53" mass="6002">GKEMAEIRHVGAYIESTALSHQFTFTGKVQKTIRNNQPVVDMNIDSQLWVAIQ</sequence>
<dbReference type="AlphaFoldDB" id="A0A6V8PHK4"/>
<accession>A0A6V8PHK4</accession>
<protein>
    <submittedName>
        <fullName evidence="1">Uncharacterized protein</fullName>
    </submittedName>
</protein>
<comment type="caution">
    <text evidence="1">The sequence shown here is derived from an EMBL/GenBank/DDBJ whole genome shotgun (WGS) entry which is preliminary data.</text>
</comment>
<evidence type="ECO:0000313" key="2">
    <source>
        <dbReference type="Proteomes" id="UP000588083"/>
    </source>
</evidence>
<organism evidence="1 2">
    <name type="scientific">Candidatus Hakubella thermalkaliphila</name>
    <dbReference type="NCBI Taxonomy" id="2754717"/>
    <lineage>
        <taxon>Bacteria</taxon>
        <taxon>Bacillati</taxon>
        <taxon>Actinomycetota</taxon>
        <taxon>Actinomycetota incertae sedis</taxon>
        <taxon>Candidatus Hakubellales</taxon>
        <taxon>Candidatus Hakubellaceae</taxon>
        <taxon>Candidatus Hakubella</taxon>
    </lineage>
</organism>
<name>A0A6V8PHK4_9ACTN</name>
<keyword evidence="2" id="KW-1185">Reference proteome</keyword>
<evidence type="ECO:0000313" key="1">
    <source>
        <dbReference type="EMBL" id="GFP31590.1"/>
    </source>
</evidence>